<evidence type="ECO:0000313" key="1">
    <source>
        <dbReference type="EMBL" id="SDL58538.1"/>
    </source>
</evidence>
<reference evidence="1 2" key="1">
    <citation type="submission" date="2016-10" db="EMBL/GenBank/DDBJ databases">
        <authorList>
            <person name="de Groot N.N."/>
        </authorList>
    </citation>
    <scope>NUCLEOTIDE SEQUENCE [LARGE SCALE GENOMIC DNA]</scope>
    <source>
        <strain evidence="1 2">CGMCC 1.9159</strain>
    </source>
</reference>
<evidence type="ECO:0000313" key="2">
    <source>
        <dbReference type="Proteomes" id="UP000199475"/>
    </source>
</evidence>
<dbReference type="STRING" id="686624.SAMN04488242_2114"/>
<organism evidence="1 2">
    <name type="scientific">Tessaracoccus oleiagri</name>
    <dbReference type="NCBI Taxonomy" id="686624"/>
    <lineage>
        <taxon>Bacteria</taxon>
        <taxon>Bacillati</taxon>
        <taxon>Actinomycetota</taxon>
        <taxon>Actinomycetes</taxon>
        <taxon>Propionibacteriales</taxon>
        <taxon>Propionibacteriaceae</taxon>
        <taxon>Tessaracoccus</taxon>
    </lineage>
</organism>
<dbReference type="AlphaFoldDB" id="A0A1G9L987"/>
<dbReference type="EMBL" id="FNGP01000003">
    <property type="protein sequence ID" value="SDL58538.1"/>
    <property type="molecule type" value="Genomic_DNA"/>
</dbReference>
<dbReference type="Proteomes" id="UP000199475">
    <property type="component" value="Unassembled WGS sequence"/>
</dbReference>
<proteinExistence type="predicted"/>
<accession>A0A1G9L987</accession>
<dbReference type="InterPro" id="IPR047681">
    <property type="entry name" value="PPA1309-like"/>
</dbReference>
<name>A0A1G9L987_9ACTN</name>
<dbReference type="RefSeq" id="WP_245701647.1">
    <property type="nucleotide sequence ID" value="NZ_FNGP01000003.1"/>
</dbReference>
<gene>
    <name evidence="1" type="ORF">SAMN04488242_2114</name>
</gene>
<sequence>MTDPTRLIAALTDVERHVATLGWDQPARLFALVTTKDLLEREPQLVGRVPQGADDAMSAVEQDEFTATDNVFQRLSEIYFPETVEGVALALERTVLPSQYENEVPAGDEAASDFVRKHPKKVDVRIVVGVTRDGARHGVARLKSDPDELLGSEDLVPGLADALFETLRSEP</sequence>
<protein>
    <submittedName>
        <fullName evidence="1">Uncharacterized protein</fullName>
    </submittedName>
</protein>
<dbReference type="NCBIfam" id="NF040618">
    <property type="entry name" value="PPA1309_fam"/>
    <property type="match status" value="1"/>
</dbReference>
<keyword evidence="2" id="KW-1185">Reference proteome</keyword>